<dbReference type="Proteomes" id="UP000823910">
    <property type="component" value="Unassembled WGS sequence"/>
</dbReference>
<protein>
    <submittedName>
        <fullName evidence="3">DUF4367 domain-containing protein</fullName>
    </submittedName>
</protein>
<feature type="transmembrane region" description="Helical" evidence="1">
    <location>
        <begin position="64"/>
        <end position="83"/>
    </location>
</feature>
<accession>A0A9D2MZD0</accession>
<keyword evidence="1" id="KW-0812">Transmembrane</keyword>
<keyword evidence="1" id="KW-1133">Transmembrane helix</keyword>
<feature type="domain" description="DUF4367" evidence="2">
    <location>
        <begin position="133"/>
        <end position="239"/>
    </location>
</feature>
<dbReference type="AlphaFoldDB" id="A0A9D2MZD0"/>
<dbReference type="Pfam" id="PF14285">
    <property type="entry name" value="DUF4367"/>
    <property type="match status" value="1"/>
</dbReference>
<sequence length="245" mass="28140">MFGLTDEQLLAVFEAAEKDTSDLPIPAPPENEFEMIWSRIQEDTAEPQEKKAKIIKVRFNWKRLAAVGLIACLMAGGCCFVALGRKSYFYRERVLEGGMDREVLVNDDYKGDVNGEEEAYEVIEKELGITPLQLGYMPSEMKFVAFVLYDGHARLEFSYKGESAYFIQSKYEKAASYTIDTDGEYVNRVHNQWINEDVEIEKEISSSLSERYSASFVFDGAYYRIVGGIEEKEFMEIVKRLIPWT</sequence>
<evidence type="ECO:0000259" key="2">
    <source>
        <dbReference type="Pfam" id="PF14285"/>
    </source>
</evidence>
<evidence type="ECO:0000313" key="4">
    <source>
        <dbReference type="Proteomes" id="UP000823910"/>
    </source>
</evidence>
<gene>
    <name evidence="3" type="ORF">H9704_03800</name>
</gene>
<keyword evidence="1" id="KW-0472">Membrane</keyword>
<reference evidence="3" key="2">
    <citation type="submission" date="2021-04" db="EMBL/GenBank/DDBJ databases">
        <authorList>
            <person name="Gilroy R."/>
        </authorList>
    </citation>
    <scope>NUCLEOTIDE SEQUENCE</scope>
    <source>
        <strain evidence="3">CHK180-15479</strain>
    </source>
</reference>
<evidence type="ECO:0000313" key="3">
    <source>
        <dbReference type="EMBL" id="HJC05266.1"/>
    </source>
</evidence>
<proteinExistence type="predicted"/>
<organism evidence="3 4">
    <name type="scientific">Candidatus Enterocloster excrementipullorum</name>
    <dbReference type="NCBI Taxonomy" id="2838559"/>
    <lineage>
        <taxon>Bacteria</taxon>
        <taxon>Bacillati</taxon>
        <taxon>Bacillota</taxon>
        <taxon>Clostridia</taxon>
        <taxon>Lachnospirales</taxon>
        <taxon>Lachnospiraceae</taxon>
        <taxon>Enterocloster</taxon>
    </lineage>
</organism>
<reference evidence="3" key="1">
    <citation type="journal article" date="2021" name="PeerJ">
        <title>Extensive microbial diversity within the chicken gut microbiome revealed by metagenomics and culture.</title>
        <authorList>
            <person name="Gilroy R."/>
            <person name="Ravi A."/>
            <person name="Getino M."/>
            <person name="Pursley I."/>
            <person name="Horton D.L."/>
            <person name="Alikhan N.F."/>
            <person name="Baker D."/>
            <person name="Gharbi K."/>
            <person name="Hall N."/>
            <person name="Watson M."/>
            <person name="Adriaenssens E.M."/>
            <person name="Foster-Nyarko E."/>
            <person name="Jarju S."/>
            <person name="Secka A."/>
            <person name="Antonio M."/>
            <person name="Oren A."/>
            <person name="Chaudhuri R.R."/>
            <person name="La Ragione R."/>
            <person name="Hildebrand F."/>
            <person name="Pallen M.J."/>
        </authorList>
    </citation>
    <scope>NUCLEOTIDE SEQUENCE</scope>
    <source>
        <strain evidence="3">CHK180-15479</strain>
    </source>
</reference>
<comment type="caution">
    <text evidence="3">The sequence shown here is derived from an EMBL/GenBank/DDBJ whole genome shotgun (WGS) entry which is preliminary data.</text>
</comment>
<dbReference type="EMBL" id="DWWT01000015">
    <property type="protein sequence ID" value="HJC05266.1"/>
    <property type="molecule type" value="Genomic_DNA"/>
</dbReference>
<name>A0A9D2MZD0_9FIRM</name>
<evidence type="ECO:0000256" key="1">
    <source>
        <dbReference type="SAM" id="Phobius"/>
    </source>
</evidence>
<dbReference type="InterPro" id="IPR025377">
    <property type="entry name" value="DUF4367"/>
</dbReference>